<dbReference type="FunFam" id="2.130.10.10:FF:000902">
    <property type="entry name" value="Nuclear distribution protein PAC1"/>
    <property type="match status" value="1"/>
</dbReference>
<feature type="coiled-coil region" evidence="11">
    <location>
        <begin position="439"/>
        <end position="469"/>
    </location>
</feature>
<gene>
    <name evidence="11" type="primary">PAC1</name>
    <name evidence="11" type="synonym">LIS1</name>
    <name evidence="13" type="ORF">SPAPADRAFT_67304</name>
</gene>
<dbReference type="GO" id="GO:0005874">
    <property type="term" value="C:microtubule"/>
    <property type="evidence" value="ECO:0007669"/>
    <property type="project" value="UniProtKB-KW"/>
</dbReference>
<dbReference type="SUPFAM" id="SSF109925">
    <property type="entry name" value="Lissencephaly-1 protein (Lis-1, PAF-AH alpha) N-terminal domain"/>
    <property type="match status" value="1"/>
</dbReference>
<dbReference type="eggNOG" id="KOG0295">
    <property type="taxonomic scope" value="Eukaryota"/>
</dbReference>
<dbReference type="InterPro" id="IPR020472">
    <property type="entry name" value="WD40_PAC1"/>
</dbReference>
<comment type="similarity">
    <text evidence="11">Belongs to the WD repeat LIS1/nudF family.</text>
</comment>
<accession>G3AR48</accession>
<dbReference type="HOGENOM" id="CLU_000288_57_15_1"/>
<evidence type="ECO:0000256" key="8">
    <source>
        <dbReference type="ARBA" id="ARBA00023054"/>
    </source>
</evidence>
<dbReference type="CDD" id="cd00200">
    <property type="entry name" value="WD40"/>
    <property type="match status" value="1"/>
</dbReference>
<evidence type="ECO:0000256" key="7">
    <source>
        <dbReference type="ARBA" id="ARBA00022776"/>
    </source>
</evidence>
<feature type="repeat" description="WD" evidence="12">
    <location>
        <begin position="148"/>
        <end position="194"/>
    </location>
</feature>
<dbReference type="InterPro" id="IPR036322">
    <property type="entry name" value="WD40_repeat_dom_sf"/>
</dbReference>
<evidence type="ECO:0000313" key="13">
    <source>
        <dbReference type="EMBL" id="EGW31222.1"/>
    </source>
</evidence>
<dbReference type="HAMAP" id="MF_03141">
    <property type="entry name" value="lis1"/>
    <property type="match status" value="1"/>
</dbReference>
<evidence type="ECO:0000256" key="2">
    <source>
        <dbReference type="ARBA" id="ARBA00022490"/>
    </source>
</evidence>
<keyword evidence="7 11" id="KW-0498">Mitosis</keyword>
<comment type="subcellular location">
    <subcellularLocation>
        <location evidence="11">Cytoplasm</location>
        <location evidence="11">Cytoskeleton</location>
    </subcellularLocation>
    <subcellularLocation>
        <location evidence="11">Cytoplasm</location>
        <location evidence="11">Cytoskeleton</location>
        <location evidence="11">Spindle pole</location>
    </subcellularLocation>
    <text evidence="11">Localizes to the plus ends of microtubules and the mitotic spindle poles.</text>
</comment>
<dbReference type="PIRSF" id="PIRSF037647">
    <property type="entry name" value="Dynein_regulator_Lis1"/>
    <property type="match status" value="1"/>
</dbReference>
<evidence type="ECO:0000256" key="4">
    <source>
        <dbReference type="ARBA" id="ARBA00022618"/>
    </source>
</evidence>
<dbReference type="PANTHER" id="PTHR19879:SF9">
    <property type="entry name" value="TRANSCRIPTION INITIATION FACTOR TFIID SUBUNIT 5"/>
    <property type="match status" value="1"/>
</dbReference>
<dbReference type="GO" id="GO:0000132">
    <property type="term" value="P:establishment of mitotic spindle orientation"/>
    <property type="evidence" value="ECO:0007669"/>
    <property type="project" value="UniProtKB-UniRule"/>
</dbReference>
<dbReference type="RefSeq" id="XP_007376000.1">
    <property type="nucleotide sequence ID" value="XM_007375938.1"/>
</dbReference>
<evidence type="ECO:0000256" key="12">
    <source>
        <dbReference type="PROSITE-ProRule" id="PRU00221"/>
    </source>
</evidence>
<dbReference type="SMART" id="SM00320">
    <property type="entry name" value="WD40"/>
    <property type="match status" value="7"/>
</dbReference>
<proteinExistence type="inferred from homology"/>
<feature type="repeat" description="WD" evidence="12">
    <location>
        <begin position="195"/>
        <end position="237"/>
    </location>
</feature>
<dbReference type="EMBL" id="GL996503">
    <property type="protein sequence ID" value="EGW31222.1"/>
    <property type="molecule type" value="Genomic_DNA"/>
</dbReference>
<keyword evidence="8 11" id="KW-0175">Coiled coil</keyword>
<dbReference type="InterPro" id="IPR001680">
    <property type="entry name" value="WD40_rpt"/>
</dbReference>
<keyword evidence="9 11" id="KW-0206">Cytoskeleton</keyword>
<dbReference type="GO" id="GO:0005737">
    <property type="term" value="C:cytoplasm"/>
    <property type="evidence" value="ECO:0007669"/>
    <property type="project" value="UniProtKB-UniRule"/>
</dbReference>
<keyword evidence="10 11" id="KW-0131">Cell cycle</keyword>
<dbReference type="SUPFAM" id="SSF50978">
    <property type="entry name" value="WD40 repeat-like"/>
    <property type="match status" value="1"/>
</dbReference>
<protein>
    <recommendedName>
        <fullName evidence="11">Nuclear distribution protein PAC1</fullName>
    </recommendedName>
    <alternativeName>
        <fullName evidence="11">Lissencephaly-1 homolog</fullName>
        <shortName evidence="11">LIS-1</shortName>
    </alternativeName>
    <alternativeName>
        <fullName evidence="11">nudF homolog</fullName>
    </alternativeName>
</protein>
<dbReference type="InParanoid" id="G3AR48"/>
<reference evidence="13 14" key="1">
    <citation type="journal article" date="2011" name="Proc. Natl. Acad. Sci. U.S.A.">
        <title>Comparative genomics of xylose-fermenting fungi for enhanced biofuel production.</title>
        <authorList>
            <person name="Wohlbach D.J."/>
            <person name="Kuo A."/>
            <person name="Sato T.K."/>
            <person name="Potts K.M."/>
            <person name="Salamov A.A."/>
            <person name="LaButti K.M."/>
            <person name="Sun H."/>
            <person name="Clum A."/>
            <person name="Pangilinan J.L."/>
            <person name="Lindquist E.A."/>
            <person name="Lucas S."/>
            <person name="Lapidus A."/>
            <person name="Jin M."/>
            <person name="Gunawan C."/>
            <person name="Balan V."/>
            <person name="Dale B.E."/>
            <person name="Jeffries T.W."/>
            <person name="Zinkel R."/>
            <person name="Barry K.W."/>
            <person name="Grigoriev I.V."/>
            <person name="Gasch A.P."/>
        </authorList>
    </citation>
    <scope>NUCLEOTIDE SEQUENCE [LARGE SCALE GENOMIC DNA]</scope>
    <source>
        <strain evidence="14">NRRL Y-27907 / 11-Y1</strain>
    </source>
</reference>
<evidence type="ECO:0000256" key="1">
    <source>
        <dbReference type="ARBA" id="ARBA00022448"/>
    </source>
</evidence>
<dbReference type="Pfam" id="PF00400">
    <property type="entry name" value="WD40"/>
    <property type="match status" value="6"/>
</dbReference>
<evidence type="ECO:0000256" key="9">
    <source>
        <dbReference type="ARBA" id="ARBA00023212"/>
    </source>
</evidence>
<dbReference type="PRINTS" id="PR00320">
    <property type="entry name" value="GPROTEINBRPT"/>
</dbReference>
<keyword evidence="6" id="KW-0677">Repeat</keyword>
<dbReference type="OMA" id="WHVATKE"/>
<dbReference type="GO" id="GO:0005875">
    <property type="term" value="C:microtubule associated complex"/>
    <property type="evidence" value="ECO:0007669"/>
    <property type="project" value="UniProtKB-UniRule"/>
</dbReference>
<dbReference type="GeneID" id="18875154"/>
<evidence type="ECO:0000256" key="6">
    <source>
        <dbReference type="ARBA" id="ARBA00022737"/>
    </source>
</evidence>
<dbReference type="Gene3D" id="1.20.960.30">
    <property type="match status" value="1"/>
</dbReference>
<feature type="repeat" description="WD" evidence="12">
    <location>
        <begin position="478"/>
        <end position="491"/>
    </location>
</feature>
<dbReference type="GO" id="GO:0051012">
    <property type="term" value="P:microtubule sliding"/>
    <property type="evidence" value="ECO:0007669"/>
    <property type="project" value="UniProtKB-UniRule"/>
</dbReference>
<dbReference type="InterPro" id="IPR017252">
    <property type="entry name" value="Dynein_regulator_LIS1"/>
</dbReference>
<evidence type="ECO:0000256" key="3">
    <source>
        <dbReference type="ARBA" id="ARBA00022574"/>
    </source>
</evidence>
<dbReference type="InterPro" id="IPR019775">
    <property type="entry name" value="WD40_repeat_CS"/>
</dbReference>
<keyword evidence="14" id="KW-1185">Reference proteome</keyword>
<keyword evidence="1 11" id="KW-0813">Transport</keyword>
<dbReference type="STRING" id="619300.G3AR48"/>
<keyword evidence="2 11" id="KW-0963">Cytoplasm</keyword>
<dbReference type="PROSITE" id="PS50294">
    <property type="entry name" value="WD_REPEATS_REGION"/>
    <property type="match status" value="3"/>
</dbReference>
<evidence type="ECO:0000256" key="11">
    <source>
        <dbReference type="HAMAP-Rule" id="MF_03141"/>
    </source>
</evidence>
<dbReference type="AlphaFoldDB" id="G3AR48"/>
<keyword evidence="3 12" id="KW-0853">WD repeat</keyword>
<dbReference type="PANTHER" id="PTHR19879">
    <property type="entry name" value="TRANSCRIPTION INITIATION FACTOR TFIID"/>
    <property type="match status" value="1"/>
</dbReference>
<keyword evidence="5 11" id="KW-0493">Microtubule</keyword>
<dbReference type="Proteomes" id="UP000000709">
    <property type="component" value="Unassembled WGS sequence"/>
</dbReference>
<comment type="function">
    <text evidence="11">Positively regulates the activity of the minus-end directed microtubule motor protein dynein. Plays a central role in positioning the mitotic spindle at the bud neck during cell division. Targets cytoplasmic dynein to microtubule plus ends, thereby promoting dynein-mediated microtubule sliding along the bud cortex and consequently the movement of the mitotic spindle to the bud neck.</text>
</comment>
<dbReference type="KEGG" id="spaa:SPAPADRAFT_67304"/>
<dbReference type="OrthoDB" id="10264588at2759"/>
<organism evidence="14">
    <name type="scientific">Spathaspora passalidarum (strain NRRL Y-27907 / 11-Y1)</name>
    <dbReference type="NCBI Taxonomy" id="619300"/>
    <lineage>
        <taxon>Eukaryota</taxon>
        <taxon>Fungi</taxon>
        <taxon>Dikarya</taxon>
        <taxon>Ascomycota</taxon>
        <taxon>Saccharomycotina</taxon>
        <taxon>Pichiomycetes</taxon>
        <taxon>Debaryomycetaceae</taxon>
        <taxon>Spathaspora</taxon>
    </lineage>
</organism>
<feature type="repeat" description="WD" evidence="12">
    <location>
        <begin position="377"/>
        <end position="411"/>
    </location>
</feature>
<dbReference type="FunCoup" id="G3AR48">
    <property type="interactions" value="69"/>
</dbReference>
<comment type="subunit">
    <text evidence="11">Self-associates. Interacts with NDL1 and dynein.</text>
</comment>
<keyword evidence="4 11" id="KW-0132">Cell division</keyword>
<dbReference type="GO" id="GO:0070840">
    <property type="term" value="F:dynein complex binding"/>
    <property type="evidence" value="ECO:0007669"/>
    <property type="project" value="UniProtKB-UniRule"/>
</dbReference>
<evidence type="ECO:0000313" key="14">
    <source>
        <dbReference type="Proteomes" id="UP000000709"/>
    </source>
</evidence>
<evidence type="ECO:0000256" key="5">
    <source>
        <dbReference type="ARBA" id="ARBA00022701"/>
    </source>
</evidence>
<name>G3AR48_SPAPN</name>
<dbReference type="GO" id="GO:0000922">
    <property type="term" value="C:spindle pole"/>
    <property type="evidence" value="ECO:0007669"/>
    <property type="project" value="UniProtKB-SubCell"/>
</dbReference>
<dbReference type="InterPro" id="IPR037190">
    <property type="entry name" value="LIS1_N"/>
</dbReference>
<dbReference type="PROSITE" id="PS00678">
    <property type="entry name" value="WD_REPEATS_1"/>
    <property type="match status" value="2"/>
</dbReference>
<evidence type="ECO:0000256" key="10">
    <source>
        <dbReference type="ARBA" id="ARBA00023306"/>
    </source>
</evidence>
<dbReference type="PROSITE" id="PS50082">
    <property type="entry name" value="WD_REPEATS_2"/>
    <property type="match status" value="4"/>
</dbReference>
<dbReference type="Gene3D" id="2.130.10.10">
    <property type="entry name" value="YVTN repeat-like/Quinoprotein amine dehydrogenase"/>
    <property type="match status" value="1"/>
</dbReference>
<sequence length="491" mass="54977">MKSTILTARQQAELDKAIIQYLTPIAPPELLSQLTPLLTTNDDEIVDQYLEKKWATVLRLQKKILDLEHEVSNLRSAIDMSNANAVVLGQDRINWLPKVVKTTYLTNNVLVTSVKIHPVLGNVYCGCSDGSVYVWSLATGDMIPDKIIRGHSRNINSLAFSNEVVLGKSYVFATCSSDLSIKIWDSGSYKHIRTLTGHDHTVSAVAFSHSDSNILYSVSRDKSVKIWDLTQGNCIKTFIGHSEWVRDIDVSQVSQHGDFILTCSNDQSTRLSHASSGTGLCLIVGHTHVVETCKFLPSLSNFLLDKYITKNEDLFPSIPQELVNDPIYKVLGYKYCITGSRDNTIKVWLLPPPVIVPHRHPLPSKYNNSQAWLVAQFAGHSSWVKSLCIHPNGRFVFSGSDDKTVKIWDLSRLNNPEVGSLMGHDGFINSIDFAQLTKVEAVQNGKTEKEEEEEEEEDEEAVYDNLLKDVQSRMRCIFVTGAVDNSVRVWS</sequence>
<dbReference type="GO" id="GO:0051301">
    <property type="term" value="P:cell division"/>
    <property type="evidence" value="ECO:0007669"/>
    <property type="project" value="UniProtKB-KW"/>
</dbReference>
<dbReference type="InterPro" id="IPR015943">
    <property type="entry name" value="WD40/YVTN_repeat-like_dom_sf"/>
</dbReference>